<dbReference type="KEGG" id="vg:8303353"/>
<gene>
    <name evidence="1" type="ORF">SRSM4_143</name>
</gene>
<dbReference type="GeneID" id="8303353"/>
<sequence length="193" mass="22448">MAHFARIDRTGTVTDVIKVDDAVLLDEDGNEVEEKGIQFLQELFGGPYDYKQTSYNACKGRHRMQPIPTNNQPVDPIFDSKPCLRKNYAAIGGKYDYERDAFIPPRPNATHVILDEQTCHWECPYQSNQSTDNAGRPLSYVDKSDYTVNSTYNPKGWVWDDQRKTYYQVPAFEQVQVNYSYDSQQKMWVKTYF</sequence>
<dbReference type="RefSeq" id="YP_003097377.1">
    <property type="nucleotide sequence ID" value="NC_013085.1"/>
</dbReference>
<dbReference type="OrthoDB" id="32984at10239"/>
<keyword evidence="2" id="KW-1185">Reference proteome</keyword>
<reference evidence="1 2" key="1">
    <citation type="journal article" date="2009" name="Environ. Microbiol.">
        <title>Comparative genomics of marine cyanomyoviruses reveals the widespread occurrence of Synechococcus host genes localized to a hyperplastic region: implications for mechanisms of cyanophage evolution.</title>
        <authorList>
            <person name="Millard A.D."/>
            <person name="Zwirglmaier K."/>
            <person name="Downey M.J."/>
            <person name="Mann N.H."/>
            <person name="Scanlan D.J."/>
        </authorList>
    </citation>
    <scope>NUCLEOTIDE SEQUENCE</scope>
</reference>
<dbReference type="Proteomes" id="UP000001515">
    <property type="component" value="Segment"/>
</dbReference>
<organism evidence="1 2">
    <name type="scientific">Synechococcus phage S-RSM4</name>
    <dbReference type="NCBI Taxonomy" id="555387"/>
    <lineage>
        <taxon>Viruses</taxon>
        <taxon>Duplodnaviria</taxon>
        <taxon>Heunggongvirae</taxon>
        <taxon>Uroviricota</taxon>
        <taxon>Caudoviricetes</taxon>
        <taxon>Pantevenvirales</taxon>
        <taxon>Kyanoviridae</taxon>
        <taxon>Gibbetvirus</taxon>
        <taxon>Gibbetvirus rsm4</taxon>
    </lineage>
</organism>
<name>C7BVB1_9CAUD</name>
<proteinExistence type="predicted"/>
<dbReference type="EMBL" id="FM207411">
    <property type="protein sequence ID" value="CAR63340.1"/>
    <property type="molecule type" value="Genomic_DNA"/>
</dbReference>
<accession>C7BVB1</accession>
<evidence type="ECO:0000313" key="1">
    <source>
        <dbReference type="EMBL" id="CAR63340.1"/>
    </source>
</evidence>
<protein>
    <submittedName>
        <fullName evidence="1">Uncharacterized protein</fullName>
    </submittedName>
</protein>
<evidence type="ECO:0000313" key="2">
    <source>
        <dbReference type="Proteomes" id="UP000001515"/>
    </source>
</evidence>